<feature type="domain" description="ABC transporter" evidence="5">
    <location>
        <begin position="21"/>
        <end position="263"/>
    </location>
</feature>
<keyword evidence="7" id="KW-1185">Reference proteome</keyword>
<keyword evidence="3" id="KW-0547">Nucleotide-binding</keyword>
<dbReference type="PROSITE" id="PS00211">
    <property type="entry name" value="ABC_TRANSPORTER_1"/>
    <property type="match status" value="1"/>
</dbReference>
<dbReference type="Proteomes" id="UP001165283">
    <property type="component" value="Unassembled WGS sequence"/>
</dbReference>
<dbReference type="SUPFAM" id="SSF52540">
    <property type="entry name" value="P-loop containing nucleoside triphosphate hydrolases"/>
    <property type="match status" value="1"/>
</dbReference>
<dbReference type="InterPro" id="IPR050319">
    <property type="entry name" value="ABC_transp_ATP-bind"/>
</dbReference>
<dbReference type="InterPro" id="IPR003439">
    <property type="entry name" value="ABC_transporter-like_ATP-bd"/>
</dbReference>
<protein>
    <submittedName>
        <fullName evidence="6">ABC transporter ATP-binding protein</fullName>
    </submittedName>
</protein>
<evidence type="ECO:0000256" key="1">
    <source>
        <dbReference type="ARBA" id="ARBA00005417"/>
    </source>
</evidence>
<dbReference type="CDD" id="cd03257">
    <property type="entry name" value="ABC_NikE_OppD_transporters"/>
    <property type="match status" value="1"/>
</dbReference>
<dbReference type="PROSITE" id="PS50893">
    <property type="entry name" value="ABC_TRANSPORTER_2"/>
    <property type="match status" value="1"/>
</dbReference>
<dbReference type="PANTHER" id="PTHR43776">
    <property type="entry name" value="TRANSPORT ATP-BINDING PROTEIN"/>
    <property type="match status" value="1"/>
</dbReference>
<evidence type="ECO:0000256" key="3">
    <source>
        <dbReference type="ARBA" id="ARBA00022741"/>
    </source>
</evidence>
<comment type="caution">
    <text evidence="6">The sequence shown here is derived from an EMBL/GenBank/DDBJ whole genome shotgun (WGS) entry which is preliminary data.</text>
</comment>
<evidence type="ECO:0000256" key="4">
    <source>
        <dbReference type="ARBA" id="ARBA00022840"/>
    </source>
</evidence>
<dbReference type="InterPro" id="IPR027417">
    <property type="entry name" value="P-loop_NTPase"/>
</dbReference>
<dbReference type="PANTHER" id="PTHR43776:SF7">
    <property type="entry name" value="D,D-DIPEPTIDE TRANSPORT ATP-BINDING PROTEIN DDPF-RELATED"/>
    <property type="match status" value="1"/>
</dbReference>
<dbReference type="Pfam" id="PF08352">
    <property type="entry name" value="oligo_HPY"/>
    <property type="match status" value="1"/>
</dbReference>
<dbReference type="NCBIfam" id="TIGR01727">
    <property type="entry name" value="oligo_HPY"/>
    <property type="match status" value="1"/>
</dbReference>
<reference evidence="6" key="1">
    <citation type="submission" date="2021-04" db="EMBL/GenBank/DDBJ databases">
        <title>Pseudonocardia sp. nov., isolated from sandy soil of mangrove forest.</title>
        <authorList>
            <person name="Zan Z."/>
            <person name="Huang R."/>
            <person name="Liu W."/>
        </authorList>
    </citation>
    <scope>NUCLEOTIDE SEQUENCE</scope>
    <source>
        <strain evidence="6">S2-4</strain>
    </source>
</reference>
<evidence type="ECO:0000259" key="5">
    <source>
        <dbReference type="PROSITE" id="PS50893"/>
    </source>
</evidence>
<gene>
    <name evidence="6" type="ORF">KDL28_32010</name>
</gene>
<dbReference type="InterPro" id="IPR013563">
    <property type="entry name" value="Oligopep_ABC_C"/>
</dbReference>
<accession>A0ABT1AAN5</accession>
<evidence type="ECO:0000256" key="2">
    <source>
        <dbReference type="ARBA" id="ARBA00022448"/>
    </source>
</evidence>
<evidence type="ECO:0000313" key="6">
    <source>
        <dbReference type="EMBL" id="MCO1659704.1"/>
    </source>
</evidence>
<dbReference type="Gene3D" id="3.40.50.300">
    <property type="entry name" value="P-loop containing nucleotide triphosphate hydrolases"/>
    <property type="match status" value="1"/>
</dbReference>
<sequence length="345" mass="36548">MNRRTRSTTPPPVPQEGDVLLELRDVSVSYGSGADAVRAVDRVSLAVTAGATMAIIGESGCGKSSLAKAICGLVPIEAGEMTFAGQAIGTGRDPAELAGRLGVQIVLQDPTAGLDPRWPIWRSVAESRRRFSESRPEARRRAVDALSEVGIGPHMADRRPAELSGGQRQRVTIARAIAAEPRLIVLDEAVSALDVSVRNEILVLLQGLKQRHGLTFVFITHDISVVTQCATDATVLYLGRAVETGTAPEVLRGRSHPYTRALLSAVPTLTGDLRDRVRMTGELPSLADPPSGCRFHTRCPFAQPVCSDVEPDLVIRAGGHPAACHFVGELRPAASDAVAEPSAAG</sequence>
<dbReference type="RefSeq" id="WP_252444634.1">
    <property type="nucleotide sequence ID" value="NZ_JAGSOV010000070.1"/>
</dbReference>
<dbReference type="InterPro" id="IPR017871">
    <property type="entry name" value="ABC_transporter-like_CS"/>
</dbReference>
<dbReference type="Pfam" id="PF00005">
    <property type="entry name" value="ABC_tran"/>
    <property type="match status" value="1"/>
</dbReference>
<dbReference type="InterPro" id="IPR003593">
    <property type="entry name" value="AAA+_ATPase"/>
</dbReference>
<dbReference type="EMBL" id="JAGSOV010000070">
    <property type="protein sequence ID" value="MCO1659704.1"/>
    <property type="molecule type" value="Genomic_DNA"/>
</dbReference>
<dbReference type="SMART" id="SM00382">
    <property type="entry name" value="AAA"/>
    <property type="match status" value="1"/>
</dbReference>
<keyword evidence="2" id="KW-0813">Transport</keyword>
<name>A0ABT1AAN5_9PSEU</name>
<dbReference type="GO" id="GO:0005524">
    <property type="term" value="F:ATP binding"/>
    <property type="evidence" value="ECO:0007669"/>
    <property type="project" value="UniProtKB-KW"/>
</dbReference>
<comment type="similarity">
    <text evidence="1">Belongs to the ABC transporter superfamily.</text>
</comment>
<proteinExistence type="inferred from homology"/>
<evidence type="ECO:0000313" key="7">
    <source>
        <dbReference type="Proteomes" id="UP001165283"/>
    </source>
</evidence>
<organism evidence="6 7">
    <name type="scientific">Pseudonocardia humida</name>
    <dbReference type="NCBI Taxonomy" id="2800819"/>
    <lineage>
        <taxon>Bacteria</taxon>
        <taxon>Bacillati</taxon>
        <taxon>Actinomycetota</taxon>
        <taxon>Actinomycetes</taxon>
        <taxon>Pseudonocardiales</taxon>
        <taxon>Pseudonocardiaceae</taxon>
        <taxon>Pseudonocardia</taxon>
    </lineage>
</organism>
<keyword evidence="4 6" id="KW-0067">ATP-binding</keyword>